<gene>
    <name evidence="1" type="ordered locus">Niako_3258</name>
</gene>
<protein>
    <submittedName>
        <fullName evidence="1">Uncharacterized protein</fullName>
    </submittedName>
</protein>
<dbReference type="Proteomes" id="UP000005438">
    <property type="component" value="Chromosome"/>
</dbReference>
<dbReference type="HOGENOM" id="CLU_3293083_0_0_10"/>
<reference evidence="1 2" key="1">
    <citation type="submission" date="2011-12" db="EMBL/GenBank/DDBJ databases">
        <title>The complete genome of Niastella koreensis GR20-10.</title>
        <authorList>
            <consortium name="US DOE Joint Genome Institute (JGI-PGF)"/>
            <person name="Lucas S."/>
            <person name="Han J."/>
            <person name="Lapidus A."/>
            <person name="Bruce D."/>
            <person name="Goodwin L."/>
            <person name="Pitluck S."/>
            <person name="Peters L."/>
            <person name="Kyrpides N."/>
            <person name="Mavromatis K."/>
            <person name="Ivanova N."/>
            <person name="Mikhailova N."/>
            <person name="Davenport K."/>
            <person name="Saunders E."/>
            <person name="Detter J.C."/>
            <person name="Tapia R."/>
            <person name="Han C."/>
            <person name="Land M."/>
            <person name="Hauser L."/>
            <person name="Markowitz V."/>
            <person name="Cheng J.-F."/>
            <person name="Hugenholtz P."/>
            <person name="Woyke T."/>
            <person name="Wu D."/>
            <person name="Tindall B."/>
            <person name="Pomrenke H."/>
            <person name="Brambilla E."/>
            <person name="Klenk H.-P."/>
            <person name="Eisen J.A."/>
        </authorList>
    </citation>
    <scope>NUCLEOTIDE SEQUENCE [LARGE SCALE GENOMIC DNA]</scope>
    <source>
        <strain evidence="2">DSM 17620 / KACC 11465 / NBRC 106392 / GR20-10</strain>
    </source>
</reference>
<dbReference type="KEGG" id="nko:Niako_3258"/>
<dbReference type="AlphaFoldDB" id="G8TGY2"/>
<accession>G8TGY2</accession>
<evidence type="ECO:0000313" key="1">
    <source>
        <dbReference type="EMBL" id="AEV99584.1"/>
    </source>
</evidence>
<sequence length="40" mass="4779">MKILSLHGKNMRNRLDLHYTWNTGANLDNLLTLQRVKRDQ</sequence>
<evidence type="ECO:0000313" key="2">
    <source>
        <dbReference type="Proteomes" id="UP000005438"/>
    </source>
</evidence>
<organism evidence="1 2">
    <name type="scientific">Niastella koreensis (strain DSM 17620 / KACC 11465 / NBRC 106392 / GR20-10)</name>
    <dbReference type="NCBI Taxonomy" id="700598"/>
    <lineage>
        <taxon>Bacteria</taxon>
        <taxon>Pseudomonadati</taxon>
        <taxon>Bacteroidota</taxon>
        <taxon>Chitinophagia</taxon>
        <taxon>Chitinophagales</taxon>
        <taxon>Chitinophagaceae</taxon>
        <taxon>Niastella</taxon>
    </lineage>
</organism>
<name>G8TGY2_NIAKG</name>
<dbReference type="EMBL" id="CP003178">
    <property type="protein sequence ID" value="AEV99584.1"/>
    <property type="molecule type" value="Genomic_DNA"/>
</dbReference>
<proteinExistence type="predicted"/>
<dbReference type="STRING" id="700598.Niako_3258"/>